<dbReference type="PANTHER" id="PTHR45689">
    <property type="entry name" value="I[[H]] CHANNEL, ISOFORM E"/>
    <property type="match status" value="1"/>
</dbReference>
<dbReference type="PROSITE" id="PS50042">
    <property type="entry name" value="CNMP_BINDING_3"/>
    <property type="match status" value="1"/>
</dbReference>
<keyword evidence="2 6" id="KW-0812">Transmembrane</keyword>
<dbReference type="Pfam" id="PF00027">
    <property type="entry name" value="cNMP_binding"/>
    <property type="match status" value="1"/>
</dbReference>
<evidence type="ECO:0000256" key="3">
    <source>
        <dbReference type="ARBA" id="ARBA00022989"/>
    </source>
</evidence>
<sequence length="829" mass="97917">MNQSSIILEENKYQSAQQEEEERMLTAKACDLKKALIYRKFQQNERKEELEDINQLFDERQLNILNDLANDNGNYEEQNQVTTLRQEVNKKLQTVMEHGMKRHSIYIIKKPAENKFRFQLEVFKPEDKFRIFWDLFTMLIIFFAILILPLDISFTIESLFFDNFNYASIAIFSLDIIINFNTSYQQKGQYIIDRKLIAKHYLMAWFWIDLVSTFPFDIIINASTQEIINSDEIDESQLKDNQNGNKSQSEQLANTLKLLRILKFFRFIKVVRLLRVLKLKKIFSKFEDYVDFSNSMISLYKVLKLTFIMLFVAHWLACIWHFIADQENSSDSYSWLRAQGLQDSDWYVKYIASVYWATATMTTVGYGDITPVTSVEKIFGIVVMLLACCIFAYIMNSIGGIFVSMDYNEKLIRQKMGQANQFLKSNDIPKDLQARVRKYLEYKYEKESTQVNEKEALDVLSYSLRVEVLAAVNTDLINNSKVFKQNKFEKELLLQLPFELEEQIFGPEECIFLEGDDPIELENGQNIEDRCLYFLNKGQVMLCIQKTFTCLKTLDKGATFGELGFFSNKSRSASAYTLDFVYVQKLKKKKFTEILKKYQTQNQFFQMNKHIIELGEDYSPLGLPCFGCQQINHFSSTCPKLHFVSNYDRKQELIQELQQKQKKFTKEFKRLEKIRYNSRGCFTLTNEVANEIKQVYSAQEEGDEDRLVKLQQRNEEEPTQEGFEVMENQKEIKNQQQDEFERMHIMTAFFTQFNIDEIMKNYNDRVDNILNLQQQAQERSIRTQYYSIKSNTKKSRIRSMSAERAVYFEKLIEKYGGPSQFLEKLNQDN</sequence>
<evidence type="ECO:0000256" key="6">
    <source>
        <dbReference type="SAM" id="Phobius"/>
    </source>
</evidence>
<evidence type="ECO:0000259" key="7">
    <source>
        <dbReference type="PROSITE" id="PS50042"/>
    </source>
</evidence>
<accession>A0A8S1T6W5</accession>
<reference evidence="8" key="1">
    <citation type="submission" date="2021-01" db="EMBL/GenBank/DDBJ databases">
        <authorList>
            <consortium name="Genoscope - CEA"/>
            <person name="William W."/>
        </authorList>
    </citation>
    <scope>NUCLEOTIDE SEQUENCE</scope>
</reference>
<comment type="subcellular location">
    <subcellularLocation>
        <location evidence="1">Membrane</location>
        <topology evidence="1">Multi-pass membrane protein</topology>
    </subcellularLocation>
</comment>
<dbReference type="InterPro" id="IPR005821">
    <property type="entry name" value="Ion_trans_dom"/>
</dbReference>
<dbReference type="InterPro" id="IPR051413">
    <property type="entry name" value="K/Na_HCN_channel"/>
</dbReference>
<gene>
    <name evidence="8" type="ORF">POCTA_138.1.T0220317</name>
</gene>
<protein>
    <recommendedName>
        <fullName evidence="7">Cyclic nucleotide-binding domain-containing protein</fullName>
    </recommendedName>
</protein>
<dbReference type="GO" id="GO:0098855">
    <property type="term" value="C:HCN channel complex"/>
    <property type="evidence" value="ECO:0007669"/>
    <property type="project" value="TreeGrafter"/>
</dbReference>
<keyword evidence="3 6" id="KW-1133">Transmembrane helix</keyword>
<dbReference type="InterPro" id="IPR000595">
    <property type="entry name" value="cNMP-bd_dom"/>
</dbReference>
<feature type="coiled-coil region" evidence="5">
    <location>
        <begin position="647"/>
        <end position="674"/>
    </location>
</feature>
<feature type="domain" description="Cyclic nucleotide-binding" evidence="7">
    <location>
        <begin position="532"/>
        <end position="595"/>
    </location>
</feature>
<name>A0A8S1T6W5_PAROT</name>
<evidence type="ECO:0000313" key="8">
    <source>
        <dbReference type="EMBL" id="CAD8149611.1"/>
    </source>
</evidence>
<dbReference type="Pfam" id="PF00520">
    <property type="entry name" value="Ion_trans"/>
    <property type="match status" value="1"/>
</dbReference>
<organism evidence="8 9">
    <name type="scientific">Paramecium octaurelia</name>
    <dbReference type="NCBI Taxonomy" id="43137"/>
    <lineage>
        <taxon>Eukaryota</taxon>
        <taxon>Sar</taxon>
        <taxon>Alveolata</taxon>
        <taxon>Ciliophora</taxon>
        <taxon>Intramacronucleata</taxon>
        <taxon>Oligohymenophorea</taxon>
        <taxon>Peniculida</taxon>
        <taxon>Parameciidae</taxon>
        <taxon>Paramecium</taxon>
    </lineage>
</organism>
<evidence type="ECO:0000313" key="9">
    <source>
        <dbReference type="Proteomes" id="UP000683925"/>
    </source>
</evidence>
<feature type="transmembrane region" description="Helical" evidence="6">
    <location>
        <begin position="131"/>
        <end position="152"/>
    </location>
</feature>
<feature type="transmembrane region" description="Helical" evidence="6">
    <location>
        <begin position="378"/>
        <end position="403"/>
    </location>
</feature>
<keyword evidence="9" id="KW-1185">Reference proteome</keyword>
<dbReference type="PANTHER" id="PTHR45689:SF5">
    <property type="entry name" value="I[[H]] CHANNEL, ISOFORM E"/>
    <property type="match status" value="1"/>
</dbReference>
<proteinExistence type="predicted"/>
<evidence type="ECO:0000256" key="5">
    <source>
        <dbReference type="SAM" id="Coils"/>
    </source>
</evidence>
<dbReference type="OrthoDB" id="417811at2759"/>
<dbReference type="GO" id="GO:0005249">
    <property type="term" value="F:voltage-gated potassium channel activity"/>
    <property type="evidence" value="ECO:0007669"/>
    <property type="project" value="TreeGrafter"/>
</dbReference>
<dbReference type="OMA" id="RHSIYII"/>
<keyword evidence="4 6" id="KW-0472">Membrane</keyword>
<dbReference type="GO" id="GO:0035725">
    <property type="term" value="P:sodium ion transmembrane transport"/>
    <property type="evidence" value="ECO:0007669"/>
    <property type="project" value="TreeGrafter"/>
</dbReference>
<evidence type="ECO:0000256" key="1">
    <source>
        <dbReference type="ARBA" id="ARBA00004141"/>
    </source>
</evidence>
<dbReference type="AlphaFoldDB" id="A0A8S1T6W5"/>
<evidence type="ECO:0000256" key="2">
    <source>
        <dbReference type="ARBA" id="ARBA00022692"/>
    </source>
</evidence>
<dbReference type="CDD" id="cd00038">
    <property type="entry name" value="CAP_ED"/>
    <property type="match status" value="1"/>
</dbReference>
<feature type="transmembrane region" description="Helical" evidence="6">
    <location>
        <begin position="164"/>
        <end position="184"/>
    </location>
</feature>
<comment type="caution">
    <text evidence="8">The sequence shown here is derived from an EMBL/GenBank/DDBJ whole genome shotgun (WGS) entry which is preliminary data.</text>
</comment>
<dbReference type="EMBL" id="CAJJDP010000022">
    <property type="protein sequence ID" value="CAD8149611.1"/>
    <property type="molecule type" value="Genomic_DNA"/>
</dbReference>
<dbReference type="GO" id="GO:0003254">
    <property type="term" value="P:regulation of membrane depolarization"/>
    <property type="evidence" value="ECO:0007669"/>
    <property type="project" value="TreeGrafter"/>
</dbReference>
<feature type="transmembrane region" description="Helical" evidence="6">
    <location>
        <begin position="302"/>
        <end position="323"/>
    </location>
</feature>
<evidence type="ECO:0000256" key="4">
    <source>
        <dbReference type="ARBA" id="ARBA00023136"/>
    </source>
</evidence>
<dbReference type="Proteomes" id="UP000683925">
    <property type="component" value="Unassembled WGS sequence"/>
</dbReference>
<keyword evidence="5" id="KW-0175">Coiled coil</keyword>